<name>A0A1D2YSU2_9BACI</name>
<keyword evidence="1" id="KW-1133">Transmembrane helix</keyword>
<evidence type="ECO:0000256" key="1">
    <source>
        <dbReference type="SAM" id="Phobius"/>
    </source>
</evidence>
<dbReference type="STRING" id="337097.BHF71_03255"/>
<organism evidence="2 3">
    <name type="scientific">Vulcanibacillus modesticaldus</name>
    <dbReference type="NCBI Taxonomy" id="337097"/>
    <lineage>
        <taxon>Bacteria</taxon>
        <taxon>Bacillati</taxon>
        <taxon>Bacillota</taxon>
        <taxon>Bacilli</taxon>
        <taxon>Bacillales</taxon>
        <taxon>Bacillaceae</taxon>
        <taxon>Vulcanibacillus</taxon>
    </lineage>
</organism>
<comment type="caution">
    <text evidence="2">The sequence shown here is derived from an EMBL/GenBank/DDBJ whole genome shotgun (WGS) entry which is preliminary data.</text>
</comment>
<gene>
    <name evidence="2" type="ORF">BHF71_03255</name>
</gene>
<dbReference type="EMBL" id="MIJF01000056">
    <property type="protein sequence ID" value="OEF98052.1"/>
    <property type="molecule type" value="Genomic_DNA"/>
</dbReference>
<sequence>MKYLSNEKGYALIMVLAFIVIATIFTVPYLNTILHDTREMEIETLKNQNNYVLESAVEITKAIVEANNLQTEDQLEEVVKQIGVNSETLFNIKLSSGIDKSKNRIFYATEGDFFNQRSNSQIAITYRTFDITIFDNNKIIISSKTNPEAQVDGNNNFKSSYQAQDIIGISDTLFANLIFQKYSSFVIGYNENSYSKFDSLDEKYDSNVTFTNLWVEGPLKIKGKGKKRPNITVNGDAYIKGDMELNKLNNFTVLGDLVIYDGDLKIDKVNNINIGGNLIVKGKIEIKKSPKIYLKSIAADQIYVESSNTDVFPAN</sequence>
<keyword evidence="3" id="KW-1185">Reference proteome</keyword>
<protein>
    <submittedName>
        <fullName evidence="2">Uncharacterized protein</fullName>
    </submittedName>
</protein>
<evidence type="ECO:0000313" key="3">
    <source>
        <dbReference type="Proteomes" id="UP000243739"/>
    </source>
</evidence>
<keyword evidence="1" id="KW-0472">Membrane</keyword>
<keyword evidence="1" id="KW-0812">Transmembrane</keyword>
<reference evidence="2 3" key="1">
    <citation type="submission" date="2016-09" db="EMBL/GenBank/DDBJ databases">
        <title>Draft genome sequence for the type strain of Vulcanibacillus modesticaldus BR, a strictly anaerobic, moderately thermophilic, and nitrate-reducing bacterium from deep sea-hydrothermal vents of the Mid-Atlantic Ridge.</title>
        <authorList>
            <person name="Abin C.A."/>
            <person name="Hollibaugh J.T."/>
        </authorList>
    </citation>
    <scope>NUCLEOTIDE SEQUENCE [LARGE SCALE GENOMIC DNA]</scope>
    <source>
        <strain evidence="2 3">BR</strain>
    </source>
</reference>
<proteinExistence type="predicted"/>
<evidence type="ECO:0000313" key="2">
    <source>
        <dbReference type="EMBL" id="OEF98052.1"/>
    </source>
</evidence>
<feature type="transmembrane region" description="Helical" evidence="1">
    <location>
        <begin position="12"/>
        <end position="30"/>
    </location>
</feature>
<dbReference type="AlphaFoldDB" id="A0A1D2YSU2"/>
<dbReference type="Proteomes" id="UP000243739">
    <property type="component" value="Unassembled WGS sequence"/>
</dbReference>
<accession>A0A1D2YSU2</accession>
<dbReference type="RefSeq" id="WP_069657352.1">
    <property type="nucleotide sequence ID" value="NZ_MIJF01000056.1"/>
</dbReference>